<evidence type="ECO:0000313" key="2">
    <source>
        <dbReference type="Proteomes" id="UP000297951"/>
    </source>
</evidence>
<reference evidence="1 2" key="1">
    <citation type="submission" date="2019-03" db="EMBL/GenBank/DDBJ databases">
        <title>Diversity of the mouse oral microbiome.</title>
        <authorList>
            <person name="Joseph S."/>
            <person name="Aduse-Opoku J."/>
            <person name="Curtis M."/>
            <person name="Wade W."/>
            <person name="Hashim A."/>
        </authorList>
    </citation>
    <scope>NUCLEOTIDE SEQUENCE [LARGE SCALE GENOMIC DNA]</scope>
    <source>
        <strain evidence="2">irhom_31</strain>
    </source>
</reference>
<comment type="caution">
    <text evidence="1">The sequence shown here is derived from an EMBL/GenBank/DDBJ whole genome shotgun (WGS) entry which is preliminary data.</text>
</comment>
<dbReference type="AlphaFoldDB" id="A0A4Y9F4F7"/>
<accession>A0A4Y9F4F7</accession>
<evidence type="ECO:0000313" key="1">
    <source>
        <dbReference type="EMBL" id="TFU22900.1"/>
    </source>
</evidence>
<gene>
    <name evidence="1" type="ORF">E4U03_04605</name>
</gene>
<name>A0A4Y9F4F7_9MICC</name>
<dbReference type="EMBL" id="SPQC01000012">
    <property type="protein sequence ID" value="TFU22900.1"/>
    <property type="molecule type" value="Genomic_DNA"/>
</dbReference>
<dbReference type="Proteomes" id="UP000297951">
    <property type="component" value="Unassembled WGS sequence"/>
</dbReference>
<dbReference type="RefSeq" id="WP_135011934.1">
    <property type="nucleotide sequence ID" value="NZ_JADGLK010000012.1"/>
</dbReference>
<organism evidence="1 2">
    <name type="scientific">Rothia nasimurium</name>
    <dbReference type="NCBI Taxonomy" id="85336"/>
    <lineage>
        <taxon>Bacteria</taxon>
        <taxon>Bacillati</taxon>
        <taxon>Actinomycetota</taxon>
        <taxon>Actinomycetes</taxon>
        <taxon>Micrococcales</taxon>
        <taxon>Micrococcaceae</taxon>
        <taxon>Rothia</taxon>
    </lineage>
</organism>
<protein>
    <submittedName>
        <fullName evidence="1">Uncharacterized protein</fullName>
    </submittedName>
</protein>
<sequence length="226" mass="22659">MSMVPAKGISTGAPVLDASALWTPPVIGPHDGASLWLAHTLRGGATTDVKTLPDMIGGRNLATAGAGNSFTDGAAPVVSIPQGSAAMTASGPTPPGACTVLIVASLVANKSAQVRVPGWTIGGGGTFRLTVAGATTATFSVSPPAELAVYALRLQAGSVEAWVNGTSAGAPLSLQPGSGVFYGLGTNVYSSTVREDYGLLKVWQRALSDIEVSAAVADAKRLFKIA</sequence>
<proteinExistence type="predicted"/>